<dbReference type="OrthoDB" id="425534at2759"/>
<dbReference type="Pfam" id="PF08386">
    <property type="entry name" value="Abhydrolase_4"/>
    <property type="match status" value="1"/>
</dbReference>
<dbReference type="InterPro" id="IPR013595">
    <property type="entry name" value="Pept_S33_TAP-like_C"/>
</dbReference>
<accession>A0A6A6GGM4</accession>
<evidence type="ECO:0000313" key="3">
    <source>
        <dbReference type="Proteomes" id="UP000799538"/>
    </source>
</evidence>
<dbReference type="EMBL" id="ML992504">
    <property type="protein sequence ID" value="KAF2224757.1"/>
    <property type="molecule type" value="Genomic_DNA"/>
</dbReference>
<dbReference type="AlphaFoldDB" id="A0A6A6GGM4"/>
<organism evidence="2 3">
    <name type="scientific">Elsinoe ampelina</name>
    <dbReference type="NCBI Taxonomy" id="302913"/>
    <lineage>
        <taxon>Eukaryota</taxon>
        <taxon>Fungi</taxon>
        <taxon>Dikarya</taxon>
        <taxon>Ascomycota</taxon>
        <taxon>Pezizomycotina</taxon>
        <taxon>Dothideomycetes</taxon>
        <taxon>Dothideomycetidae</taxon>
        <taxon>Myriangiales</taxon>
        <taxon>Elsinoaceae</taxon>
        <taxon>Elsinoe</taxon>
    </lineage>
</organism>
<reference evidence="3" key="1">
    <citation type="journal article" date="2020" name="Stud. Mycol.">
        <title>101 Dothideomycetes genomes: A test case for predicting lifestyles and emergence of pathogens.</title>
        <authorList>
            <person name="Haridas S."/>
            <person name="Albert R."/>
            <person name="Binder M."/>
            <person name="Bloem J."/>
            <person name="LaButti K."/>
            <person name="Salamov A."/>
            <person name="Andreopoulos B."/>
            <person name="Baker S."/>
            <person name="Barry K."/>
            <person name="Bills G."/>
            <person name="Bluhm B."/>
            <person name="Cannon C."/>
            <person name="Castanera R."/>
            <person name="Culley D."/>
            <person name="Daum C."/>
            <person name="Ezra D."/>
            <person name="Gonzalez J."/>
            <person name="Henrissat B."/>
            <person name="Kuo A."/>
            <person name="Liang C."/>
            <person name="Lipzen A."/>
            <person name="Lutzoni F."/>
            <person name="Magnuson J."/>
            <person name="Mondo S."/>
            <person name="Nolan M."/>
            <person name="Ohm R."/>
            <person name="Pangilinan J."/>
            <person name="Park H.-J."/>
            <person name="Ramirez L."/>
            <person name="Alfaro M."/>
            <person name="Sun H."/>
            <person name="Tritt A."/>
            <person name="Yoshinaga Y."/>
            <person name="Zwiers L.-H."/>
            <person name="Turgeon B."/>
            <person name="Goodwin S."/>
            <person name="Spatafora J."/>
            <person name="Crous P."/>
            <person name="Grigoriev I."/>
        </authorList>
    </citation>
    <scope>NUCLEOTIDE SEQUENCE [LARGE SCALE GENOMIC DNA]</scope>
    <source>
        <strain evidence="3">CECT 20119</strain>
    </source>
</reference>
<feature type="domain" description="Peptidase S33 tripeptidyl aminopeptidase-like C-terminal" evidence="1">
    <location>
        <begin position="241"/>
        <end position="294"/>
    </location>
</feature>
<protein>
    <recommendedName>
        <fullName evidence="1">Peptidase S33 tripeptidyl aminopeptidase-like C-terminal domain-containing protein</fullName>
    </recommendedName>
</protein>
<dbReference type="Proteomes" id="UP000799538">
    <property type="component" value="Unassembled WGS sequence"/>
</dbReference>
<proteinExistence type="predicted"/>
<keyword evidence="3" id="KW-1185">Reference proteome</keyword>
<evidence type="ECO:0000259" key="1">
    <source>
        <dbReference type="Pfam" id="PF08386"/>
    </source>
</evidence>
<name>A0A6A6GGM4_9PEZI</name>
<sequence>MRIFNRQLDVDAYSVFANGEHLKMWSVPHIPRCRYKDQRPESHLITMSTYRSLVHGLSLLTLSCACTLPASQHTISARAAGVQWTPCPDFNQTGGLPIECGSLAVPLDYTDISNNTTVTLQLRKVAATNGPARGSILLNYGSPGYNGIDTLAAVGALEQTYHPRILREIVANHSQPCPAESMTSSLSCLIQALISTPPPPTDEAVFAIRCSDKTFRSTNPASILPAIAARTNASYFGDNDYNVASCARWKVEAKGRYGGDFRVGTKEGVLLVGNRGDPATPVRNGGVVGGRVRGSAGLV</sequence>
<evidence type="ECO:0000313" key="2">
    <source>
        <dbReference type="EMBL" id="KAF2224757.1"/>
    </source>
</evidence>
<gene>
    <name evidence="2" type="ORF">BDZ85DRAFT_259022</name>
</gene>